<dbReference type="InterPro" id="IPR050490">
    <property type="entry name" value="Bact_solute-bd_prot1"/>
</dbReference>
<keyword evidence="2" id="KW-0813">Transport</keyword>
<reference evidence="7" key="1">
    <citation type="journal article" date="2019" name="Int. J. Syst. Evol. Microbiol.">
        <title>The Global Catalogue of Microorganisms (GCM) 10K type strain sequencing project: providing services to taxonomists for standard genome sequencing and annotation.</title>
        <authorList>
            <consortium name="The Broad Institute Genomics Platform"/>
            <consortium name="The Broad Institute Genome Sequencing Center for Infectious Disease"/>
            <person name="Wu L."/>
            <person name="Ma J."/>
        </authorList>
    </citation>
    <scope>NUCLEOTIDE SEQUENCE [LARGE SCALE GENOMIC DNA]</scope>
    <source>
        <strain evidence="7">CGMCC 1.18575</strain>
    </source>
</reference>
<evidence type="ECO:0000313" key="7">
    <source>
        <dbReference type="Proteomes" id="UP001596113"/>
    </source>
</evidence>
<gene>
    <name evidence="6" type="ORF">ACFPOF_26220</name>
</gene>
<proteinExistence type="inferred from homology"/>
<evidence type="ECO:0000256" key="4">
    <source>
        <dbReference type="SAM" id="MobiDB-lite"/>
    </source>
</evidence>
<dbReference type="PROSITE" id="PS01037">
    <property type="entry name" value="SBP_BACTERIAL_1"/>
    <property type="match status" value="1"/>
</dbReference>
<feature type="compositionally biased region" description="Low complexity" evidence="4">
    <location>
        <begin position="27"/>
        <end position="43"/>
    </location>
</feature>
<evidence type="ECO:0000256" key="5">
    <source>
        <dbReference type="SAM" id="SignalP"/>
    </source>
</evidence>
<dbReference type="InterPro" id="IPR006061">
    <property type="entry name" value="SBP_1_CS"/>
</dbReference>
<feature type="signal peptide" evidence="5">
    <location>
        <begin position="1"/>
        <end position="20"/>
    </location>
</feature>
<comment type="similarity">
    <text evidence="1">Belongs to the bacterial solute-binding protein 1 family.</text>
</comment>
<dbReference type="Pfam" id="PF01547">
    <property type="entry name" value="SBP_bac_1"/>
    <property type="match status" value="1"/>
</dbReference>
<feature type="chain" id="PRO_5047068116" evidence="5">
    <location>
        <begin position="21"/>
        <end position="522"/>
    </location>
</feature>
<evidence type="ECO:0000256" key="1">
    <source>
        <dbReference type="ARBA" id="ARBA00008520"/>
    </source>
</evidence>
<dbReference type="Gene3D" id="3.40.190.10">
    <property type="entry name" value="Periplasmic binding protein-like II"/>
    <property type="match status" value="1"/>
</dbReference>
<feature type="region of interest" description="Disordered" evidence="4">
    <location>
        <begin position="27"/>
        <end position="49"/>
    </location>
</feature>
<dbReference type="InterPro" id="IPR006059">
    <property type="entry name" value="SBP"/>
</dbReference>
<protein>
    <submittedName>
        <fullName evidence="6">ABC transporter substrate-binding protein</fullName>
    </submittedName>
</protein>
<sequence length="522" mass="58532">MKKWLAGTLATVLIALSLWGCSSKNEPSASSSAPASAGSSQPAPEKKEEKTIEFLTVTPYYITAMKEAAEEYTKLHPETKVKISVVPADPTSYKTNFDAKMNAGGEDAPDIIHTNLLGDLTELIQKGWVAKLNDFVTEPNPYNGGVTVFDGIDENYHQYSYDREGNVGNIPFDLVGTGFFYNKDIFAKLGLSEPTTWEALFETSKKLKEAGYIPIATPFLFEGWMHSAFVDWAGRSLYKDLLILPGDARYDEKIHKRNTEIGSPDSSPDFDFGAVIDPEKQILAWKNKLYDNQGAAEKKYWSVLKELSQYYEPGYATMDDKSVYGLFISQKAAIFWNGSWQVGSILADMKKLGDKGFKWGTFVFPEFATPDPLFPGKPRGILTPGHVIGLTQKKDAEKMERAKDFLKYIYSKGVAQKIFERTLDLGEFVQGPSLIKGVQLPDEVNAYLKGFKIQGNMSYHLQPVADGVLPGQMTAWNSNLLKYFENKIPLEQFLKNKADFVDKYMQDLIKKNNYDLDPKTNP</sequence>
<dbReference type="PANTHER" id="PTHR43649:SF12">
    <property type="entry name" value="DIACETYLCHITOBIOSE BINDING PROTEIN DASA"/>
    <property type="match status" value="1"/>
</dbReference>
<evidence type="ECO:0000313" key="6">
    <source>
        <dbReference type="EMBL" id="MFC5406252.1"/>
    </source>
</evidence>
<accession>A0ABW0I4P2</accession>
<evidence type="ECO:0000256" key="3">
    <source>
        <dbReference type="ARBA" id="ARBA00022729"/>
    </source>
</evidence>
<dbReference type="EMBL" id="JBHSMI010000052">
    <property type="protein sequence ID" value="MFC5406252.1"/>
    <property type="molecule type" value="Genomic_DNA"/>
</dbReference>
<organism evidence="6 7">
    <name type="scientific">Cohnella soli</name>
    <dbReference type="NCBI Taxonomy" id="425005"/>
    <lineage>
        <taxon>Bacteria</taxon>
        <taxon>Bacillati</taxon>
        <taxon>Bacillota</taxon>
        <taxon>Bacilli</taxon>
        <taxon>Bacillales</taxon>
        <taxon>Paenibacillaceae</taxon>
        <taxon>Cohnella</taxon>
    </lineage>
</organism>
<dbReference type="PANTHER" id="PTHR43649">
    <property type="entry name" value="ARABINOSE-BINDING PROTEIN-RELATED"/>
    <property type="match status" value="1"/>
</dbReference>
<comment type="caution">
    <text evidence="6">The sequence shown here is derived from an EMBL/GenBank/DDBJ whole genome shotgun (WGS) entry which is preliminary data.</text>
</comment>
<dbReference type="SUPFAM" id="SSF53850">
    <property type="entry name" value="Periplasmic binding protein-like II"/>
    <property type="match status" value="1"/>
</dbReference>
<name>A0ABW0I4P2_9BACL</name>
<dbReference type="RefSeq" id="WP_378138280.1">
    <property type="nucleotide sequence ID" value="NZ_JBHSMI010000052.1"/>
</dbReference>
<keyword evidence="7" id="KW-1185">Reference proteome</keyword>
<dbReference type="Proteomes" id="UP001596113">
    <property type="component" value="Unassembled WGS sequence"/>
</dbReference>
<keyword evidence="3 5" id="KW-0732">Signal</keyword>
<evidence type="ECO:0000256" key="2">
    <source>
        <dbReference type="ARBA" id="ARBA00022448"/>
    </source>
</evidence>